<feature type="signal peptide" evidence="1">
    <location>
        <begin position="1"/>
        <end position="29"/>
    </location>
</feature>
<keyword evidence="3" id="KW-1185">Reference proteome</keyword>
<comment type="caution">
    <text evidence="2">The sequence shown here is derived from an EMBL/GenBank/DDBJ whole genome shotgun (WGS) entry which is preliminary data.</text>
</comment>
<proteinExistence type="predicted"/>
<dbReference type="Proteomes" id="UP000780875">
    <property type="component" value="Unassembled WGS sequence"/>
</dbReference>
<evidence type="ECO:0000256" key="1">
    <source>
        <dbReference type="SAM" id="SignalP"/>
    </source>
</evidence>
<sequence length="45" mass="4385">MNAVKKVAVAAVVALSLLGVTQAVSPASAADSSKVTTAGGNHWCC</sequence>
<organism evidence="2 3">
    <name type="scientific">Nocardioides mangrovi</name>
    <dbReference type="NCBI Taxonomy" id="2874580"/>
    <lineage>
        <taxon>Bacteria</taxon>
        <taxon>Bacillati</taxon>
        <taxon>Actinomycetota</taxon>
        <taxon>Actinomycetes</taxon>
        <taxon>Propionibacteriales</taxon>
        <taxon>Nocardioidaceae</taxon>
        <taxon>Nocardioides</taxon>
    </lineage>
</organism>
<gene>
    <name evidence="2" type="ORF">K8U61_04435</name>
</gene>
<accession>A0ABS7U8X4</accession>
<evidence type="ECO:0000313" key="2">
    <source>
        <dbReference type="EMBL" id="MBZ5737401.1"/>
    </source>
</evidence>
<feature type="chain" id="PRO_5046544977" evidence="1">
    <location>
        <begin position="30"/>
        <end position="45"/>
    </location>
</feature>
<reference evidence="2 3" key="1">
    <citation type="submission" date="2021-09" db="EMBL/GenBank/DDBJ databases">
        <title>Whole genome sequence of Nocardioides sp. GBK3QG-3.</title>
        <authorList>
            <person name="Tuo L."/>
        </authorList>
    </citation>
    <scope>NUCLEOTIDE SEQUENCE [LARGE SCALE GENOMIC DNA]</scope>
    <source>
        <strain evidence="2 3">GBK3QG-3</strain>
    </source>
</reference>
<name>A0ABS7U8X4_9ACTN</name>
<evidence type="ECO:0000313" key="3">
    <source>
        <dbReference type="Proteomes" id="UP000780875"/>
    </source>
</evidence>
<keyword evidence="1" id="KW-0732">Signal</keyword>
<dbReference type="RefSeq" id="WP_224121754.1">
    <property type="nucleotide sequence ID" value="NZ_JAIQZJ010000001.1"/>
</dbReference>
<protein>
    <submittedName>
        <fullName evidence="2">Uncharacterized protein</fullName>
    </submittedName>
</protein>
<dbReference type="EMBL" id="JAIQZJ010000001">
    <property type="protein sequence ID" value="MBZ5737401.1"/>
    <property type="molecule type" value="Genomic_DNA"/>
</dbReference>